<dbReference type="Proteomes" id="UP000265581">
    <property type="component" value="Unassembled WGS sequence"/>
</dbReference>
<protein>
    <submittedName>
        <fullName evidence="2">NAD-dependent epimerase/dehydratase family protein</fullName>
    </submittedName>
</protein>
<dbReference type="PANTHER" id="PTHR48079">
    <property type="entry name" value="PROTEIN YEEZ"/>
    <property type="match status" value="1"/>
</dbReference>
<dbReference type="OrthoDB" id="5175839at2"/>
<feature type="domain" description="NAD-dependent epimerase/dehydratase" evidence="1">
    <location>
        <begin position="15"/>
        <end position="222"/>
    </location>
</feature>
<dbReference type="InterPro" id="IPR036291">
    <property type="entry name" value="NAD(P)-bd_dom_sf"/>
</dbReference>
<dbReference type="RefSeq" id="WP_119704270.1">
    <property type="nucleotide sequence ID" value="NZ_JBHSOI010000002.1"/>
</dbReference>
<dbReference type="PANTHER" id="PTHR48079:SF6">
    <property type="entry name" value="NAD(P)-BINDING DOMAIN-CONTAINING PROTEIN-RELATED"/>
    <property type="match status" value="1"/>
</dbReference>
<evidence type="ECO:0000259" key="1">
    <source>
        <dbReference type="Pfam" id="PF01370"/>
    </source>
</evidence>
<gene>
    <name evidence="2" type="ORF">DX116_10720</name>
</gene>
<organism evidence="2 3">
    <name type="scientific">Aeromicrobium endophyticum</name>
    <dbReference type="NCBI Taxonomy" id="2292704"/>
    <lineage>
        <taxon>Bacteria</taxon>
        <taxon>Bacillati</taxon>
        <taxon>Actinomycetota</taxon>
        <taxon>Actinomycetes</taxon>
        <taxon>Propionibacteriales</taxon>
        <taxon>Nocardioidaceae</taxon>
        <taxon>Aeromicrobium</taxon>
    </lineage>
</organism>
<dbReference type="GO" id="GO:0005737">
    <property type="term" value="C:cytoplasm"/>
    <property type="evidence" value="ECO:0007669"/>
    <property type="project" value="TreeGrafter"/>
</dbReference>
<dbReference type="GO" id="GO:0004029">
    <property type="term" value="F:aldehyde dehydrogenase (NAD+) activity"/>
    <property type="evidence" value="ECO:0007669"/>
    <property type="project" value="TreeGrafter"/>
</dbReference>
<evidence type="ECO:0000313" key="2">
    <source>
        <dbReference type="EMBL" id="REK69670.1"/>
    </source>
</evidence>
<dbReference type="SUPFAM" id="SSF51735">
    <property type="entry name" value="NAD(P)-binding Rossmann-fold domains"/>
    <property type="match status" value="1"/>
</dbReference>
<dbReference type="Pfam" id="PF01370">
    <property type="entry name" value="Epimerase"/>
    <property type="match status" value="1"/>
</dbReference>
<dbReference type="InterPro" id="IPR051783">
    <property type="entry name" value="NAD(P)-dependent_oxidoreduct"/>
</dbReference>
<keyword evidence="3" id="KW-1185">Reference proteome</keyword>
<reference evidence="2 3" key="1">
    <citation type="submission" date="2018-08" db="EMBL/GenBank/DDBJ databases">
        <title>Aeromicrobium sp. M2KJ-4, whole genome shotgun sequence.</title>
        <authorList>
            <person name="Tuo L."/>
        </authorList>
    </citation>
    <scope>NUCLEOTIDE SEQUENCE [LARGE SCALE GENOMIC DNA]</scope>
    <source>
        <strain evidence="2 3">M2KJ-4</strain>
    </source>
</reference>
<accession>A0A371P2A0</accession>
<comment type="caution">
    <text evidence="2">The sequence shown here is derived from an EMBL/GenBank/DDBJ whole genome shotgun (WGS) entry which is preliminary data.</text>
</comment>
<dbReference type="Gene3D" id="3.40.50.720">
    <property type="entry name" value="NAD(P)-binding Rossmann-like Domain"/>
    <property type="match status" value="1"/>
</dbReference>
<name>A0A371P2A0_9ACTN</name>
<dbReference type="InterPro" id="IPR001509">
    <property type="entry name" value="Epimerase_deHydtase"/>
</dbReference>
<evidence type="ECO:0000313" key="3">
    <source>
        <dbReference type="Proteomes" id="UP000265581"/>
    </source>
</evidence>
<dbReference type="AlphaFoldDB" id="A0A371P2A0"/>
<dbReference type="EMBL" id="QUBR01000002">
    <property type="protein sequence ID" value="REK69670.1"/>
    <property type="molecule type" value="Genomic_DNA"/>
</dbReference>
<proteinExistence type="predicted"/>
<sequence length="310" mass="31706">MTSSSSPDSFHRPTVVVTGANGFVGAQVCHALVSRGATVRAVVRRSGTAPAHPDVTEVVGDFTDESFAAHAVDGADAVVTTVHPMGSDRDVQHEIGVVGTTTIARAAAGAGVPLLVHVSTAAVYDRSPGAGDVSEGSALVGDDANDYSVTKRDTDAALAGVDGITRVLVRPPAILGAGETSVWNTLRPAGMREHESQRHAVADQSFPWVHVTDLAALIADVAAASIPTSDDVASGPVAGECTPVNVAAGPARVADYHQVVADAVGVSPVWDESAAWTGRIVADRAHGWGWSPQVALPEALDEVRSGLTEV</sequence>